<comment type="caution">
    <text evidence="1">The sequence shown here is derived from an EMBL/GenBank/DDBJ whole genome shotgun (WGS) entry which is preliminary data.</text>
</comment>
<evidence type="ECO:0000313" key="2">
    <source>
        <dbReference type="Proteomes" id="UP000050424"/>
    </source>
</evidence>
<dbReference type="Proteomes" id="UP000050424">
    <property type="component" value="Unassembled WGS sequence"/>
</dbReference>
<protein>
    <submittedName>
        <fullName evidence="1">Uncharacterized protein</fullName>
    </submittedName>
</protein>
<evidence type="ECO:0000313" key="1">
    <source>
        <dbReference type="EMBL" id="KPM41800.1"/>
    </source>
</evidence>
<dbReference type="STRING" id="78410.A0A0P7BFJ1"/>
<organism evidence="1 2">
    <name type="scientific">Neonectria ditissima</name>
    <dbReference type="NCBI Taxonomy" id="78410"/>
    <lineage>
        <taxon>Eukaryota</taxon>
        <taxon>Fungi</taxon>
        <taxon>Dikarya</taxon>
        <taxon>Ascomycota</taxon>
        <taxon>Pezizomycotina</taxon>
        <taxon>Sordariomycetes</taxon>
        <taxon>Hypocreomycetidae</taxon>
        <taxon>Hypocreales</taxon>
        <taxon>Nectriaceae</taxon>
        <taxon>Neonectria</taxon>
    </lineage>
</organism>
<dbReference type="EMBL" id="LKCW01000058">
    <property type="protein sequence ID" value="KPM41800.1"/>
    <property type="molecule type" value="Genomic_DNA"/>
</dbReference>
<dbReference type="OrthoDB" id="27214at2759"/>
<sequence length="142" mass="15404">MARASNWSARAAAALPQVREKGVFINYATFNLRDQVCDQDGTGTPLQFKYLPADCRLYFTLDNVFNASTLWRDVGRAAWGGDDSLCVAGSTTADPANPSDASKARAVTPDLGLHNARIGHDMPDPLTDGELDMTRLPEGIFE</sequence>
<accession>A0A0P7BFJ1</accession>
<name>A0A0P7BFJ1_9HYPO</name>
<gene>
    <name evidence="1" type="ORF">AK830_g4683</name>
</gene>
<reference evidence="1 2" key="1">
    <citation type="submission" date="2015-09" db="EMBL/GenBank/DDBJ databases">
        <title>Draft genome of a European isolate of the apple canker pathogen Neonectria ditissima.</title>
        <authorList>
            <person name="Gomez-Cortecero A."/>
            <person name="Harrison R.J."/>
            <person name="Armitage A.D."/>
        </authorList>
    </citation>
    <scope>NUCLEOTIDE SEQUENCE [LARGE SCALE GENOMIC DNA]</scope>
    <source>
        <strain evidence="1 2">R09/05</strain>
    </source>
</reference>
<keyword evidence="2" id="KW-1185">Reference proteome</keyword>
<proteinExistence type="predicted"/>
<dbReference type="AlphaFoldDB" id="A0A0P7BFJ1"/>